<organism evidence="1 2">
    <name type="scientific">Halomonas llamarensis</name>
    <dbReference type="NCBI Taxonomy" id="2945104"/>
    <lineage>
        <taxon>Bacteria</taxon>
        <taxon>Pseudomonadati</taxon>
        <taxon>Pseudomonadota</taxon>
        <taxon>Gammaproteobacteria</taxon>
        <taxon>Oceanospirillales</taxon>
        <taxon>Halomonadaceae</taxon>
        <taxon>Halomonas</taxon>
    </lineage>
</organism>
<comment type="caution">
    <text evidence="1">The sequence shown here is derived from an EMBL/GenBank/DDBJ whole genome shotgun (WGS) entry which is preliminary data.</text>
</comment>
<dbReference type="InterPro" id="IPR025528">
    <property type="entry name" value="BrnA_antitoxin"/>
</dbReference>
<evidence type="ECO:0000313" key="2">
    <source>
        <dbReference type="Proteomes" id="UP001165308"/>
    </source>
</evidence>
<protein>
    <submittedName>
        <fullName evidence="1">BrnA antitoxin family protein</fullName>
    </submittedName>
</protein>
<dbReference type="Pfam" id="PF14384">
    <property type="entry name" value="BrnA_antitoxin"/>
    <property type="match status" value="1"/>
</dbReference>
<keyword evidence="2" id="KW-1185">Reference proteome</keyword>
<name>A0ABT0SLJ4_9GAMM</name>
<sequence length="96" mass="11304">MNAKDNATPTTWFDPDDAPELTDKWFEAAHQYQGDTLIKRGRGRPPISENERKVPVKIRYDQDVIETFRKTGKGWQTRMNQALRQYLKEHNVSELK</sequence>
<accession>A0ABT0SLJ4</accession>
<gene>
    <name evidence="1" type="ORF">M8006_01560</name>
</gene>
<dbReference type="EMBL" id="JAMJPJ010000001">
    <property type="protein sequence ID" value="MCL7928676.1"/>
    <property type="molecule type" value="Genomic_DNA"/>
</dbReference>
<proteinExistence type="predicted"/>
<evidence type="ECO:0000313" key="1">
    <source>
        <dbReference type="EMBL" id="MCL7928676.1"/>
    </source>
</evidence>
<dbReference type="Proteomes" id="UP001165308">
    <property type="component" value="Unassembled WGS sequence"/>
</dbReference>
<dbReference type="RefSeq" id="WP_250079339.1">
    <property type="nucleotide sequence ID" value="NZ_JAMJPJ010000001.1"/>
</dbReference>
<reference evidence="1" key="1">
    <citation type="submission" date="2022-05" db="EMBL/GenBank/DDBJ databases">
        <title>Halomonas geminus sp. nov. and Halomonas llamarensis sp. nov. isolated from high-altitude salars of the Atacama Desert.</title>
        <authorList>
            <person name="Hintersatz C."/>
            <person name="Rojas L.A."/>
            <person name="Wei T.-S."/>
            <person name="Kutschke S."/>
            <person name="Lehmann F."/>
            <person name="Jain R."/>
            <person name="Pollmann K."/>
        </authorList>
    </citation>
    <scope>NUCLEOTIDE SEQUENCE</scope>
    <source>
        <strain evidence="1">ATCHA</strain>
    </source>
</reference>